<dbReference type="Pfam" id="PF03382">
    <property type="entry name" value="DUF285"/>
    <property type="match status" value="1"/>
</dbReference>
<name>A0AAX3TGE3_9MOLU</name>
<dbReference type="RefSeq" id="WP_423227315.1">
    <property type="nucleotide sequence ID" value="NZ_CP104008.1"/>
</dbReference>
<evidence type="ECO:0000313" key="4">
    <source>
        <dbReference type="Proteomes" id="UP001178743"/>
    </source>
</evidence>
<dbReference type="NCBIfam" id="TIGR02167">
    <property type="entry name" value="Liste_lipo_26"/>
    <property type="match status" value="1"/>
</dbReference>
<organism evidence="3 4">
    <name type="scientific">Mycoplasma feriruminatoris</name>
    <dbReference type="NCBI Taxonomy" id="1179777"/>
    <lineage>
        <taxon>Bacteria</taxon>
        <taxon>Bacillati</taxon>
        <taxon>Mycoplasmatota</taxon>
        <taxon>Mollicutes</taxon>
        <taxon>Mycoplasmataceae</taxon>
        <taxon>Mycoplasma</taxon>
    </lineage>
</organism>
<dbReference type="Proteomes" id="UP001178743">
    <property type="component" value="Chromosome"/>
</dbReference>
<evidence type="ECO:0000256" key="2">
    <source>
        <dbReference type="SAM" id="Phobius"/>
    </source>
</evidence>
<evidence type="ECO:0000256" key="1">
    <source>
        <dbReference type="SAM" id="MobiDB-lite"/>
    </source>
</evidence>
<accession>A0AAX3TGE3</accession>
<proteinExistence type="predicted"/>
<feature type="region of interest" description="Disordered" evidence="1">
    <location>
        <begin position="215"/>
        <end position="297"/>
    </location>
</feature>
<dbReference type="InterPro" id="IPR005046">
    <property type="entry name" value="DUF285"/>
</dbReference>
<keyword evidence="2" id="KW-1133">Transmembrane helix</keyword>
<feature type="compositionally biased region" description="Polar residues" evidence="1">
    <location>
        <begin position="263"/>
        <end position="297"/>
    </location>
</feature>
<reference evidence="3" key="1">
    <citation type="submission" date="2022-06" db="EMBL/GenBank/DDBJ databases">
        <title>Comparative genomic analysis of Mycoplasma feriruminatoris and the Mycoplasma mycoides cluster.</title>
        <authorList>
            <person name="Baby V."/>
            <person name="Ambroset C."/>
            <person name="Gaurivaud P."/>
            <person name="Boury C."/>
            <person name="Guichoux E."/>
            <person name="Lartigue C."/>
            <person name="Tardy F."/>
            <person name="Sirand-Pugnet P."/>
        </authorList>
    </citation>
    <scope>NUCLEOTIDE SEQUENCE</scope>
    <source>
        <strain evidence="3">L14822</strain>
    </source>
</reference>
<dbReference type="InterPro" id="IPR011889">
    <property type="entry name" value="Liste_lipo_26"/>
</dbReference>
<feature type="compositionally biased region" description="Basic and acidic residues" evidence="1">
    <location>
        <begin position="228"/>
        <end position="237"/>
    </location>
</feature>
<gene>
    <name evidence="3" type="ORF">MFERI14822_00122</name>
</gene>
<keyword evidence="2" id="KW-0812">Transmembrane</keyword>
<dbReference type="AlphaFoldDB" id="A0AAX3TGE3"/>
<evidence type="ECO:0000313" key="3">
    <source>
        <dbReference type="EMBL" id="WFQ92361.1"/>
    </source>
</evidence>
<dbReference type="EMBL" id="CP104008">
    <property type="protein sequence ID" value="WFQ92361.1"/>
    <property type="molecule type" value="Genomic_DNA"/>
</dbReference>
<sequence length="329" mass="37482">MKINLLLLTISKFSIISFLSIFSISLKNNFVPNYQAKKEMKAEISKTEQPHKYKDGDKTEIIELGFFKRGEEITIKQIPFYVKKVPKNLPSQIKSLFHAFAFRYERHGKVEGFENWDTKNIENMSYVFYENHTINDDISKWDTSNVTNMQGMFKNAIKFNNGDKPLNWKTEKVENMESMFDGAESFKQSLKNWKVEKVNKNKNFSRSSGIFGVQSKNPSWKIPEEDDPITKKPEPKQPEVIIHPSPTPRPKVTIPLTKIITPATKSNSSPKTTPKPNSGLVNPKSTMTQSNQSSKKLSTPAIVGIVVGTQAVLTSLGFGIPYIIKRFKK</sequence>
<protein>
    <submittedName>
        <fullName evidence="3">Uncharacterized protein</fullName>
    </submittedName>
</protein>
<keyword evidence="2" id="KW-0472">Membrane</keyword>
<feature type="transmembrane region" description="Helical" evidence="2">
    <location>
        <begin position="301"/>
        <end position="324"/>
    </location>
</feature>